<evidence type="ECO:0000259" key="9">
    <source>
        <dbReference type="PROSITE" id="PS50102"/>
    </source>
</evidence>
<keyword evidence="5" id="KW-0508">mRNA splicing</keyword>
<dbReference type="InterPro" id="IPR000504">
    <property type="entry name" value="RRM_dom"/>
</dbReference>
<dbReference type="SMART" id="SM00360">
    <property type="entry name" value="RRM"/>
    <property type="match status" value="2"/>
</dbReference>
<dbReference type="InterPro" id="IPR011990">
    <property type="entry name" value="TPR-like_helical_dom_sf"/>
</dbReference>
<dbReference type="SMART" id="SM00386">
    <property type="entry name" value="HAT"/>
    <property type="match status" value="8"/>
</dbReference>
<evidence type="ECO:0000256" key="2">
    <source>
        <dbReference type="ARBA" id="ARBA00022664"/>
    </source>
</evidence>
<evidence type="ECO:0000256" key="8">
    <source>
        <dbReference type="SAM" id="MobiDB-lite"/>
    </source>
</evidence>
<dbReference type="Gene3D" id="3.30.70.330">
    <property type="match status" value="2"/>
</dbReference>
<dbReference type="AlphaFoldDB" id="A0AA39EZX9"/>
<accession>A0AA39EZX9</accession>
<dbReference type="Pfam" id="PF00076">
    <property type="entry name" value="RRM_1"/>
    <property type="match status" value="2"/>
</dbReference>
<keyword evidence="3" id="KW-0677">Repeat</keyword>
<dbReference type="Pfam" id="PF23241">
    <property type="entry name" value="HAT_PRP39_C"/>
    <property type="match status" value="1"/>
</dbReference>
<dbReference type="Gene3D" id="1.25.40.10">
    <property type="entry name" value="Tetratricopeptide repeat domain"/>
    <property type="match status" value="2"/>
</dbReference>
<dbReference type="PANTHER" id="PTHR17204">
    <property type="entry name" value="PRE-MRNA PROCESSING PROTEIN PRP39-RELATED"/>
    <property type="match status" value="1"/>
</dbReference>
<feature type="region of interest" description="Disordered" evidence="8">
    <location>
        <begin position="586"/>
        <end position="629"/>
    </location>
</feature>
<dbReference type="GO" id="GO:0003723">
    <property type="term" value="F:RNA binding"/>
    <property type="evidence" value="ECO:0007669"/>
    <property type="project" value="UniProtKB-UniRule"/>
</dbReference>
<proteinExistence type="predicted"/>
<keyword evidence="4 7" id="KW-0694">RNA-binding</keyword>
<protein>
    <recommendedName>
        <fullName evidence="9">RRM domain-containing protein</fullName>
    </recommendedName>
</protein>
<keyword evidence="6" id="KW-0539">Nucleus</keyword>
<evidence type="ECO:0000256" key="7">
    <source>
        <dbReference type="PROSITE-ProRule" id="PRU00176"/>
    </source>
</evidence>
<reference evidence="10" key="2">
    <citation type="submission" date="2023-03" db="EMBL/GenBank/DDBJ databases">
        <authorList>
            <person name="Inwood S.N."/>
            <person name="Skelly J.G."/>
            <person name="Guhlin J."/>
            <person name="Harrop T.W.R."/>
            <person name="Goldson S.G."/>
            <person name="Dearden P.K."/>
        </authorList>
    </citation>
    <scope>NUCLEOTIDE SEQUENCE</scope>
    <source>
        <strain evidence="10">Irish</strain>
        <tissue evidence="10">Whole body</tissue>
    </source>
</reference>
<dbReference type="SUPFAM" id="SSF54928">
    <property type="entry name" value="RNA-binding domain, RBD"/>
    <property type="match status" value="2"/>
</dbReference>
<dbReference type="PROSITE" id="PS50102">
    <property type="entry name" value="RRM"/>
    <property type="match status" value="2"/>
</dbReference>
<comment type="caution">
    <text evidence="10">The sequence shown here is derived from an EMBL/GenBank/DDBJ whole genome shotgun (WGS) entry which is preliminary data.</text>
</comment>
<comment type="subcellular location">
    <subcellularLocation>
        <location evidence="1">Nucleus</location>
    </subcellularLocation>
</comment>
<dbReference type="InterPro" id="IPR034218">
    <property type="entry name" value="SART3_RRM2"/>
</dbReference>
<evidence type="ECO:0000256" key="5">
    <source>
        <dbReference type="ARBA" id="ARBA00023187"/>
    </source>
</evidence>
<evidence type="ECO:0000313" key="10">
    <source>
        <dbReference type="EMBL" id="KAK0159210.1"/>
    </source>
</evidence>
<gene>
    <name evidence="10" type="ORF">PV328_010121</name>
</gene>
<dbReference type="InterPro" id="IPR059164">
    <property type="entry name" value="HAT_PRP39_C"/>
</dbReference>
<evidence type="ECO:0000256" key="6">
    <source>
        <dbReference type="ARBA" id="ARBA00023242"/>
    </source>
</evidence>
<feature type="compositionally biased region" description="Acidic residues" evidence="8">
    <location>
        <begin position="77"/>
        <end position="87"/>
    </location>
</feature>
<dbReference type="InterPro" id="IPR034217">
    <property type="entry name" value="SART3_RRM1"/>
</dbReference>
<dbReference type="CDD" id="cd12392">
    <property type="entry name" value="RRM2_SART3"/>
    <property type="match status" value="1"/>
</dbReference>
<evidence type="ECO:0000256" key="1">
    <source>
        <dbReference type="ARBA" id="ARBA00004123"/>
    </source>
</evidence>
<keyword evidence="11" id="KW-1185">Reference proteome</keyword>
<dbReference type="InterPro" id="IPR003107">
    <property type="entry name" value="HAT"/>
</dbReference>
<feature type="compositionally biased region" description="Basic and acidic residues" evidence="8">
    <location>
        <begin position="653"/>
        <end position="662"/>
    </location>
</feature>
<dbReference type="GO" id="GO:0008380">
    <property type="term" value="P:RNA splicing"/>
    <property type="evidence" value="ECO:0007669"/>
    <property type="project" value="UniProtKB-KW"/>
</dbReference>
<dbReference type="InterPro" id="IPR012677">
    <property type="entry name" value="Nucleotide-bd_a/b_plait_sf"/>
</dbReference>
<feature type="region of interest" description="Disordered" evidence="8">
    <location>
        <begin position="47"/>
        <end position="87"/>
    </location>
</feature>
<feature type="region of interest" description="Disordered" evidence="8">
    <location>
        <begin position="650"/>
        <end position="674"/>
    </location>
</feature>
<evidence type="ECO:0000256" key="4">
    <source>
        <dbReference type="ARBA" id="ARBA00022884"/>
    </source>
</evidence>
<evidence type="ECO:0000313" key="11">
    <source>
        <dbReference type="Proteomes" id="UP001168990"/>
    </source>
</evidence>
<keyword evidence="2" id="KW-0507">mRNA processing</keyword>
<dbReference type="GO" id="GO:0006397">
    <property type="term" value="P:mRNA processing"/>
    <property type="evidence" value="ECO:0007669"/>
    <property type="project" value="UniProtKB-KW"/>
</dbReference>
<feature type="domain" description="RRM" evidence="9">
    <location>
        <begin position="687"/>
        <end position="763"/>
    </location>
</feature>
<dbReference type="PANTHER" id="PTHR17204:SF25">
    <property type="entry name" value="RRM DOMAIN-CONTAINING PROTEIN"/>
    <property type="match status" value="1"/>
</dbReference>
<dbReference type="Proteomes" id="UP001168990">
    <property type="component" value="Unassembled WGS sequence"/>
</dbReference>
<name>A0AA39EZX9_9HYME</name>
<sequence length="930" mass="106404">MFCHGSTIVSFAVVNISNGVCLYKFNLNKMEDMELGTPDCDLNPKNKFLDDPLKKSNAKTEREQKSDEDSSDNEKAGDDDDDDDDDADELEVSALQSLLSQNPYDYSSHVALISKLQKMGELEKLRDARKKMSEKFPLSPDLWLAWLRDEMKLAVSPEERTAVMELCEKAIADYLSVEIWLEYVQFSIGLMANSDNATNTIRNLFERALTSVGLHVTKGAIIWEAFREFENILVSMASDDDERQIQIDRVGNLFRRQLACPLLDMEKTLEEYTKWKLKDGKSSSINDNIINVGYNRALIELNSRLAFEDKLCSYGDELELLDAYKGYLLFEKQNGDPSRTTLLFERAITDLSLHPILWEDYLSYVESTIKSESVLTPIYKRATQNVTWHSIIWQKWMRSMEKWNKPLLEVQSLLETALAANFASAIDYRNIWITFIEYLRRRLSSVDDEEQKNALETIRATFNRACEHMAKLFGLEGDPQCVILQYWARTEATHAMNMEKARTLWSDILSQGHSTAASSWLEYISLEKCYGDTKHLRKLYQRALVAVKDWPESIANSWIDFERDEGTLEQMEQCEIKTKQRLEKVNEERENAQRKRVQHQPQEINTHSQSVNKNTGKRKNDDCGKWQNLSTVPNKQRKIENSNKSFIEGNLNNEKKEKEKKKIAPPPGYVPPVDDKMETDQDVIEQITVFISNLDYTATEEEIREALAPAGPITLFKMVKDYKGRSKGFCYVQLENPSAVEIALKLDRVPINGRPMYVSRCDPNRTSRGSAFKYPNALEKSKLFIKGLAVTTTKEDLENVFKVHGALKDVRIVTYRNGHSKGLAYIEFEDELSASKALLATDGMTLMGNVISVAISKPPERKRNSDELTHVKSLGGTSVSRTQMGVPKTMLSMIPRSVKKSTIENGNINTDNTVKSMNNEDFRNMLLNKQ</sequence>
<dbReference type="CDD" id="cd12391">
    <property type="entry name" value="RRM1_SART3"/>
    <property type="match status" value="1"/>
</dbReference>
<dbReference type="Pfam" id="PF23240">
    <property type="entry name" value="HAT_PRP39_N"/>
    <property type="match status" value="1"/>
</dbReference>
<dbReference type="InterPro" id="IPR035979">
    <property type="entry name" value="RBD_domain_sf"/>
</dbReference>
<evidence type="ECO:0000256" key="3">
    <source>
        <dbReference type="ARBA" id="ARBA00022737"/>
    </source>
</evidence>
<dbReference type="FunFam" id="1.25.40.10:FF:000098">
    <property type="entry name" value="Squamous cell carcinoma antigen recognized by T-cells 3"/>
    <property type="match status" value="1"/>
</dbReference>
<dbReference type="EMBL" id="JAQQBS010001424">
    <property type="protein sequence ID" value="KAK0159210.1"/>
    <property type="molecule type" value="Genomic_DNA"/>
</dbReference>
<dbReference type="SUPFAM" id="SSF48452">
    <property type="entry name" value="TPR-like"/>
    <property type="match status" value="1"/>
</dbReference>
<feature type="domain" description="RRM" evidence="9">
    <location>
        <begin position="781"/>
        <end position="858"/>
    </location>
</feature>
<dbReference type="GO" id="GO:0005634">
    <property type="term" value="C:nucleus"/>
    <property type="evidence" value="ECO:0007669"/>
    <property type="project" value="UniProtKB-SubCell"/>
</dbReference>
<feature type="compositionally biased region" description="Basic and acidic residues" evidence="8">
    <location>
        <begin position="47"/>
        <end position="76"/>
    </location>
</feature>
<feature type="compositionally biased region" description="Polar residues" evidence="8">
    <location>
        <begin position="599"/>
        <end position="614"/>
    </location>
</feature>
<organism evidence="10 11">
    <name type="scientific">Microctonus aethiopoides</name>
    <dbReference type="NCBI Taxonomy" id="144406"/>
    <lineage>
        <taxon>Eukaryota</taxon>
        <taxon>Metazoa</taxon>
        <taxon>Ecdysozoa</taxon>
        <taxon>Arthropoda</taxon>
        <taxon>Hexapoda</taxon>
        <taxon>Insecta</taxon>
        <taxon>Pterygota</taxon>
        <taxon>Neoptera</taxon>
        <taxon>Endopterygota</taxon>
        <taxon>Hymenoptera</taxon>
        <taxon>Apocrita</taxon>
        <taxon>Ichneumonoidea</taxon>
        <taxon>Braconidae</taxon>
        <taxon>Euphorinae</taxon>
        <taxon>Microctonus</taxon>
    </lineage>
</organism>
<reference evidence="10" key="1">
    <citation type="journal article" date="2023" name="bioRxiv">
        <title>Scaffold-level genome assemblies of two parasitoid biocontrol wasps reveal the parthenogenesis mechanism and an associated novel virus.</title>
        <authorList>
            <person name="Inwood S."/>
            <person name="Skelly J."/>
            <person name="Guhlin J."/>
            <person name="Harrop T."/>
            <person name="Goldson S."/>
            <person name="Dearden P."/>
        </authorList>
    </citation>
    <scope>NUCLEOTIDE SEQUENCE</scope>
    <source>
        <strain evidence="10">Irish</strain>
        <tissue evidence="10">Whole body</tissue>
    </source>
</reference>